<dbReference type="PANTHER" id="PTHR44051:SF8">
    <property type="entry name" value="GLUTATHIONE S-TRANSFERASE GSTA"/>
    <property type="match status" value="1"/>
</dbReference>
<dbReference type="HOGENOM" id="CLU_088985_0_0_1"/>
<name>A0A0D2FCX7_9EURO</name>
<comment type="similarity">
    <text evidence="1">Belongs to the GST superfamily.</text>
</comment>
<dbReference type="Pfam" id="PF13417">
    <property type="entry name" value="GST_N_3"/>
    <property type="match status" value="1"/>
</dbReference>
<dbReference type="GeneID" id="25303192"/>
<dbReference type="PROSITE" id="PS50404">
    <property type="entry name" value="GST_NTER"/>
    <property type="match status" value="1"/>
</dbReference>
<dbReference type="Gene3D" id="3.40.30.10">
    <property type="entry name" value="Glutaredoxin"/>
    <property type="match status" value="1"/>
</dbReference>
<protein>
    <recommendedName>
        <fullName evidence="3">GST N-terminal domain-containing protein</fullName>
    </recommendedName>
</protein>
<dbReference type="AlphaFoldDB" id="A0A0D2FCX7"/>
<reference evidence="4 5" key="1">
    <citation type="submission" date="2015-01" db="EMBL/GenBank/DDBJ databases">
        <title>The Genome Sequence of Fonsecaea pedrosoi CBS 271.37.</title>
        <authorList>
            <consortium name="The Broad Institute Genomics Platform"/>
            <person name="Cuomo C."/>
            <person name="de Hoog S."/>
            <person name="Gorbushina A."/>
            <person name="Stielow B."/>
            <person name="Teixiera M."/>
            <person name="Abouelleil A."/>
            <person name="Chapman S.B."/>
            <person name="Priest M."/>
            <person name="Young S.K."/>
            <person name="Wortman J."/>
            <person name="Nusbaum C."/>
            <person name="Birren B."/>
        </authorList>
    </citation>
    <scope>NUCLEOTIDE SEQUENCE [LARGE SCALE GENOMIC DNA]</scope>
    <source>
        <strain evidence="4 5">CBS 271.37</strain>
    </source>
</reference>
<dbReference type="PANTHER" id="PTHR44051">
    <property type="entry name" value="GLUTATHIONE S-TRANSFERASE-RELATED"/>
    <property type="match status" value="1"/>
</dbReference>
<dbReference type="SUPFAM" id="SSF52833">
    <property type="entry name" value="Thioredoxin-like"/>
    <property type="match status" value="1"/>
</dbReference>
<dbReference type="OrthoDB" id="412788at2759"/>
<evidence type="ECO:0000256" key="2">
    <source>
        <dbReference type="SAM" id="MobiDB-lite"/>
    </source>
</evidence>
<accession>A0A0D2FCX7</accession>
<evidence type="ECO:0000313" key="4">
    <source>
        <dbReference type="EMBL" id="KIW84452.1"/>
    </source>
</evidence>
<evidence type="ECO:0000256" key="1">
    <source>
        <dbReference type="ARBA" id="ARBA00007409"/>
    </source>
</evidence>
<dbReference type="InterPro" id="IPR036249">
    <property type="entry name" value="Thioredoxin-like_sf"/>
</dbReference>
<keyword evidence="5" id="KW-1185">Reference proteome</keyword>
<evidence type="ECO:0000259" key="3">
    <source>
        <dbReference type="PROSITE" id="PS50404"/>
    </source>
</evidence>
<feature type="domain" description="GST N-terminal" evidence="3">
    <location>
        <begin position="7"/>
        <end position="98"/>
    </location>
</feature>
<feature type="region of interest" description="Disordered" evidence="2">
    <location>
        <begin position="266"/>
        <end position="286"/>
    </location>
</feature>
<organism evidence="4 5">
    <name type="scientific">Fonsecaea pedrosoi CBS 271.37</name>
    <dbReference type="NCBI Taxonomy" id="1442368"/>
    <lineage>
        <taxon>Eukaryota</taxon>
        <taxon>Fungi</taxon>
        <taxon>Dikarya</taxon>
        <taxon>Ascomycota</taxon>
        <taxon>Pezizomycotina</taxon>
        <taxon>Eurotiomycetes</taxon>
        <taxon>Chaetothyriomycetidae</taxon>
        <taxon>Chaetothyriales</taxon>
        <taxon>Herpotrichiellaceae</taxon>
        <taxon>Fonsecaea</taxon>
    </lineage>
</organism>
<dbReference type="EMBL" id="KN846970">
    <property type="protein sequence ID" value="KIW84452.1"/>
    <property type="molecule type" value="Genomic_DNA"/>
</dbReference>
<proteinExistence type="inferred from homology"/>
<dbReference type="VEuPathDB" id="FungiDB:Z517_03702"/>
<sequence>MAQSTTSPYQLYYNPFSICSLMVLYTLRLKGPPRSPADAVEPEECFIDIYTGEQMSEAYLEKHPKGTVPALLAPSLGVKLIDSADITRYLCDRYPSLLPSAHKQTIESLLEQLHNISYVTISFKPEDRRTEGVMEAVEEIMARPETSPRYREMLQRKLDNHRTKLQQFASKNQSVATVEAESRAYLSKISQLLSKRGLEQKWLFGDEVGPTALDAHTIVFVARLLDAERAHLIPDDVLGYAGPKLREGEWVGVTGGNPTLHTLWEKQQQQQQQQQKQQLRSSTSSV</sequence>
<dbReference type="RefSeq" id="XP_013288260.1">
    <property type="nucleotide sequence ID" value="XM_013432806.1"/>
</dbReference>
<feature type="compositionally biased region" description="Low complexity" evidence="2">
    <location>
        <begin position="266"/>
        <end position="278"/>
    </location>
</feature>
<evidence type="ECO:0000313" key="5">
    <source>
        <dbReference type="Proteomes" id="UP000053029"/>
    </source>
</evidence>
<gene>
    <name evidence="4" type="ORF">Z517_03702</name>
</gene>
<dbReference type="CDD" id="cd00570">
    <property type="entry name" value="GST_N_family"/>
    <property type="match status" value="1"/>
</dbReference>
<dbReference type="InterPro" id="IPR004045">
    <property type="entry name" value="Glutathione_S-Trfase_N"/>
</dbReference>
<dbReference type="Proteomes" id="UP000053029">
    <property type="component" value="Unassembled WGS sequence"/>
</dbReference>